<dbReference type="InterPro" id="IPR050980">
    <property type="entry name" value="2C_sensor_his_kinase"/>
</dbReference>
<keyword evidence="6" id="KW-0808">Transferase</keyword>
<accession>A0A1I0B2Y1</accession>
<dbReference type="CDD" id="cd06225">
    <property type="entry name" value="HAMP"/>
    <property type="match status" value="1"/>
</dbReference>
<comment type="catalytic activity">
    <reaction evidence="1">
        <text>ATP + protein L-histidine = ADP + protein N-phospho-L-histidine.</text>
        <dbReference type="EC" id="2.7.13.3"/>
    </reaction>
</comment>
<dbReference type="STRING" id="430453.SAMN04487962_103210"/>
<evidence type="ECO:0000256" key="7">
    <source>
        <dbReference type="ARBA" id="ARBA00022741"/>
    </source>
</evidence>
<reference evidence="14" key="1">
    <citation type="submission" date="2016-10" db="EMBL/GenBank/DDBJ databases">
        <authorList>
            <person name="Varghese N."/>
            <person name="Submissions S."/>
        </authorList>
    </citation>
    <scope>NUCLEOTIDE SEQUENCE [LARGE SCALE GENOMIC DNA]</scope>
    <source>
        <strain evidence="14">CGMCC 1.6489</strain>
    </source>
</reference>
<dbReference type="PANTHER" id="PTHR44936:SF10">
    <property type="entry name" value="SENSOR PROTEIN RSTB"/>
    <property type="match status" value="1"/>
</dbReference>
<evidence type="ECO:0000256" key="1">
    <source>
        <dbReference type="ARBA" id="ARBA00000085"/>
    </source>
</evidence>
<dbReference type="Pfam" id="PF00512">
    <property type="entry name" value="HisKA"/>
    <property type="match status" value="1"/>
</dbReference>
<dbReference type="SUPFAM" id="SSF158472">
    <property type="entry name" value="HAMP domain-like"/>
    <property type="match status" value="1"/>
</dbReference>
<dbReference type="PANTHER" id="PTHR44936">
    <property type="entry name" value="SENSOR PROTEIN CREC"/>
    <property type="match status" value="1"/>
</dbReference>
<dbReference type="SUPFAM" id="SSF55874">
    <property type="entry name" value="ATPase domain of HSP90 chaperone/DNA topoisomerase II/histidine kinase"/>
    <property type="match status" value="1"/>
</dbReference>
<keyword evidence="8 13" id="KW-0418">Kinase</keyword>
<evidence type="ECO:0000256" key="6">
    <source>
        <dbReference type="ARBA" id="ARBA00022679"/>
    </source>
</evidence>
<dbReference type="InterPro" id="IPR004358">
    <property type="entry name" value="Sig_transdc_His_kin-like_C"/>
</dbReference>
<evidence type="ECO:0000313" key="13">
    <source>
        <dbReference type="EMBL" id="SET01031.1"/>
    </source>
</evidence>
<evidence type="ECO:0000256" key="2">
    <source>
        <dbReference type="ARBA" id="ARBA00004651"/>
    </source>
</evidence>
<dbReference type="GO" id="GO:0005886">
    <property type="term" value="C:plasma membrane"/>
    <property type="evidence" value="ECO:0007669"/>
    <property type="project" value="UniProtKB-SubCell"/>
</dbReference>
<evidence type="ECO:0000256" key="3">
    <source>
        <dbReference type="ARBA" id="ARBA00012438"/>
    </source>
</evidence>
<dbReference type="InterPro" id="IPR003661">
    <property type="entry name" value="HisK_dim/P_dom"/>
</dbReference>
<dbReference type="PROSITE" id="PS50885">
    <property type="entry name" value="HAMP"/>
    <property type="match status" value="1"/>
</dbReference>
<keyword evidence="5" id="KW-0597">Phosphoprotein</keyword>
<sequence length="516" mass="57645">MPVTFSIKLFTRLAGLAVLIALVCSLVAWGLSSVRHQAWQEQLATPLMTWLARTPSPGQHYHWLPRLYDFRIRDADALNLDAVSLERLGYGHTLVKGDQLGPRVLVARPAGGVLSMRLRNLYPDVAEATALVLLWHLNEIPAADRESAAIPLAESLGVRLSALADSRRLPQPEVLTRVWERNIAWYGDQEQGHVLLRLDDGTLMRMDMPGGFRALTLPVLVLLVGLAALVLLVAVRLLMRDLEHSLRSVESVAVRIARGDLEARVELGQGSLVSRLARSFNGMAEQIQRLVEVQREMIHAVSHELRTPVARIRFGVQMIETARDEQALHRQLDGIDNDIQELDELIDEILTYARLEQGGPVFSLRPASVTDIVRQVVEEQGVLHPATAIEAVIPEQSELFSESDIEPRYLHRAIQNLVGNACRYATGKVRVSCLLDEQNCRVDVEDDGPGIPEQEWEKVFSAFARLDDSRTRNSGGYGLGLSIVRRILFWHGGQSFVSRSDDLGGARFSLVWPRRQ</sequence>
<dbReference type="SUPFAM" id="SSF47384">
    <property type="entry name" value="Homodimeric domain of signal transducing histidine kinase"/>
    <property type="match status" value="1"/>
</dbReference>
<evidence type="ECO:0000259" key="12">
    <source>
        <dbReference type="PROSITE" id="PS50885"/>
    </source>
</evidence>
<dbReference type="GO" id="GO:0005524">
    <property type="term" value="F:ATP binding"/>
    <property type="evidence" value="ECO:0007669"/>
    <property type="project" value="UniProtKB-KW"/>
</dbReference>
<dbReference type="PROSITE" id="PS50109">
    <property type="entry name" value="HIS_KIN"/>
    <property type="match status" value="1"/>
</dbReference>
<dbReference type="EC" id="2.7.13.3" evidence="3"/>
<feature type="transmembrane region" description="Helical" evidence="10">
    <location>
        <begin position="12"/>
        <end position="31"/>
    </location>
</feature>
<dbReference type="CDD" id="cd00082">
    <property type="entry name" value="HisKA"/>
    <property type="match status" value="1"/>
</dbReference>
<evidence type="ECO:0000313" key="14">
    <source>
        <dbReference type="Proteomes" id="UP000198762"/>
    </source>
</evidence>
<name>A0A1I0B2Y1_9GAMM</name>
<dbReference type="InterPro" id="IPR005467">
    <property type="entry name" value="His_kinase_dom"/>
</dbReference>
<dbReference type="Pfam" id="PF02518">
    <property type="entry name" value="HATPase_c"/>
    <property type="match status" value="1"/>
</dbReference>
<proteinExistence type="predicted"/>
<dbReference type="RefSeq" id="WP_091849188.1">
    <property type="nucleotide sequence ID" value="NZ_FOHZ01000003.1"/>
</dbReference>
<dbReference type="InterPro" id="IPR003594">
    <property type="entry name" value="HATPase_dom"/>
</dbReference>
<dbReference type="Gene3D" id="1.10.287.130">
    <property type="match status" value="1"/>
</dbReference>
<evidence type="ECO:0000256" key="9">
    <source>
        <dbReference type="ARBA" id="ARBA00022840"/>
    </source>
</evidence>
<evidence type="ECO:0000256" key="4">
    <source>
        <dbReference type="ARBA" id="ARBA00022475"/>
    </source>
</evidence>
<comment type="subcellular location">
    <subcellularLocation>
        <location evidence="2">Cell membrane</location>
        <topology evidence="2">Multi-pass membrane protein</topology>
    </subcellularLocation>
</comment>
<dbReference type="SMART" id="SM00388">
    <property type="entry name" value="HisKA"/>
    <property type="match status" value="1"/>
</dbReference>
<evidence type="ECO:0000259" key="11">
    <source>
        <dbReference type="PROSITE" id="PS50109"/>
    </source>
</evidence>
<dbReference type="OrthoDB" id="9804645at2"/>
<dbReference type="EMBL" id="FOHZ01000003">
    <property type="protein sequence ID" value="SET01031.1"/>
    <property type="molecule type" value="Genomic_DNA"/>
</dbReference>
<dbReference type="GO" id="GO:0000155">
    <property type="term" value="F:phosphorelay sensor kinase activity"/>
    <property type="evidence" value="ECO:0007669"/>
    <property type="project" value="InterPro"/>
</dbReference>
<keyword evidence="7" id="KW-0547">Nucleotide-binding</keyword>
<dbReference type="SMART" id="SM00387">
    <property type="entry name" value="HATPase_c"/>
    <property type="match status" value="1"/>
</dbReference>
<dbReference type="InterPro" id="IPR036890">
    <property type="entry name" value="HATPase_C_sf"/>
</dbReference>
<keyword evidence="10" id="KW-0472">Membrane</keyword>
<keyword evidence="9" id="KW-0067">ATP-binding</keyword>
<dbReference type="PRINTS" id="PR00344">
    <property type="entry name" value="BCTRLSENSOR"/>
</dbReference>
<dbReference type="Gene3D" id="3.30.565.10">
    <property type="entry name" value="Histidine kinase-like ATPase, C-terminal domain"/>
    <property type="match status" value="1"/>
</dbReference>
<feature type="domain" description="Histidine kinase" evidence="11">
    <location>
        <begin position="300"/>
        <end position="516"/>
    </location>
</feature>
<feature type="transmembrane region" description="Helical" evidence="10">
    <location>
        <begin position="214"/>
        <end position="239"/>
    </location>
</feature>
<feature type="domain" description="HAMP" evidence="12">
    <location>
        <begin position="240"/>
        <end position="292"/>
    </location>
</feature>
<organism evidence="13 14">
    <name type="scientific">Marinobacter segnicrescens</name>
    <dbReference type="NCBI Taxonomy" id="430453"/>
    <lineage>
        <taxon>Bacteria</taxon>
        <taxon>Pseudomonadati</taxon>
        <taxon>Pseudomonadota</taxon>
        <taxon>Gammaproteobacteria</taxon>
        <taxon>Pseudomonadales</taxon>
        <taxon>Marinobacteraceae</taxon>
        <taxon>Marinobacter</taxon>
    </lineage>
</organism>
<dbReference type="InterPro" id="IPR003660">
    <property type="entry name" value="HAMP_dom"/>
</dbReference>
<dbReference type="InterPro" id="IPR036097">
    <property type="entry name" value="HisK_dim/P_sf"/>
</dbReference>
<evidence type="ECO:0000256" key="5">
    <source>
        <dbReference type="ARBA" id="ARBA00022553"/>
    </source>
</evidence>
<dbReference type="Gene3D" id="6.10.340.10">
    <property type="match status" value="1"/>
</dbReference>
<keyword evidence="14" id="KW-1185">Reference proteome</keyword>
<dbReference type="SMART" id="SM00304">
    <property type="entry name" value="HAMP"/>
    <property type="match status" value="1"/>
</dbReference>
<dbReference type="Pfam" id="PF00672">
    <property type="entry name" value="HAMP"/>
    <property type="match status" value="1"/>
</dbReference>
<evidence type="ECO:0000256" key="8">
    <source>
        <dbReference type="ARBA" id="ARBA00022777"/>
    </source>
</evidence>
<keyword evidence="10" id="KW-0812">Transmembrane</keyword>
<keyword evidence="4" id="KW-1003">Cell membrane</keyword>
<dbReference type="Proteomes" id="UP000198762">
    <property type="component" value="Unassembled WGS sequence"/>
</dbReference>
<protein>
    <recommendedName>
        <fullName evidence="3">histidine kinase</fullName>
        <ecNumber evidence="3">2.7.13.3</ecNumber>
    </recommendedName>
</protein>
<evidence type="ECO:0000256" key="10">
    <source>
        <dbReference type="SAM" id="Phobius"/>
    </source>
</evidence>
<keyword evidence="10" id="KW-1133">Transmembrane helix</keyword>
<gene>
    <name evidence="13" type="ORF">SAMN04487962_103210</name>
</gene>
<dbReference type="AlphaFoldDB" id="A0A1I0B2Y1"/>